<evidence type="ECO:0000313" key="5">
    <source>
        <dbReference type="Proteomes" id="UP000749040"/>
    </source>
</evidence>
<evidence type="ECO:0000313" key="4">
    <source>
        <dbReference type="EMBL" id="MBM9509094.1"/>
    </source>
</evidence>
<accession>A0ABS2U0H5</accession>
<feature type="domain" description="DUF4232" evidence="3">
    <location>
        <begin position="102"/>
        <end position="234"/>
    </location>
</feature>
<sequence>MPTSAVRRTVRRTVRRGIPVAALVAAGLAVTACGPDGSVTGASAAPSAATSTSVAQDPGAASDAAGGGAGTAPTAAGGTGVRPDAAGSPSHTSGAAPTVPACATRNLKTTVSDINSGAGHTNFTLVFQNTGPAACTLRGYPGVSFVKAHNVQLGKAADRTPGPVTTVTLIPNAHAFADVESLNGQSGFSAAQCGLTTVPTLRVFPPNQTESTNIPWNTPECVGPSVQNLHVQPVRGNR</sequence>
<evidence type="ECO:0000259" key="3">
    <source>
        <dbReference type="Pfam" id="PF14016"/>
    </source>
</evidence>
<evidence type="ECO:0000256" key="2">
    <source>
        <dbReference type="SAM" id="SignalP"/>
    </source>
</evidence>
<reference evidence="4 5" key="1">
    <citation type="submission" date="2021-01" db="EMBL/GenBank/DDBJ databases">
        <title>Streptomyces acididurans sp. nov., isolated from a peat swamp forest soil.</title>
        <authorList>
            <person name="Chantavorakit T."/>
            <person name="Duangmal K."/>
        </authorList>
    </citation>
    <scope>NUCLEOTIDE SEQUENCE [LARGE SCALE GENOMIC DNA]</scope>
    <source>
        <strain evidence="4 5">KK5PA1</strain>
    </source>
</reference>
<feature type="chain" id="PRO_5045638130" evidence="2">
    <location>
        <begin position="33"/>
        <end position="238"/>
    </location>
</feature>
<dbReference type="PROSITE" id="PS51257">
    <property type="entry name" value="PROKAR_LIPOPROTEIN"/>
    <property type="match status" value="1"/>
</dbReference>
<dbReference type="InterPro" id="IPR025326">
    <property type="entry name" value="DUF4232"/>
</dbReference>
<evidence type="ECO:0000256" key="1">
    <source>
        <dbReference type="SAM" id="MobiDB-lite"/>
    </source>
</evidence>
<organism evidence="4 5">
    <name type="scientific">Actinacidiphila acididurans</name>
    <dbReference type="NCBI Taxonomy" id="2784346"/>
    <lineage>
        <taxon>Bacteria</taxon>
        <taxon>Bacillati</taxon>
        <taxon>Actinomycetota</taxon>
        <taxon>Actinomycetes</taxon>
        <taxon>Kitasatosporales</taxon>
        <taxon>Streptomycetaceae</taxon>
        <taxon>Actinacidiphila</taxon>
    </lineage>
</organism>
<feature type="signal peptide" evidence="2">
    <location>
        <begin position="1"/>
        <end position="32"/>
    </location>
</feature>
<keyword evidence="5" id="KW-1185">Reference proteome</keyword>
<proteinExistence type="predicted"/>
<dbReference type="EMBL" id="JADKYB010000022">
    <property type="protein sequence ID" value="MBM9509094.1"/>
    <property type="molecule type" value="Genomic_DNA"/>
</dbReference>
<name>A0ABS2U0H5_9ACTN</name>
<dbReference type="Proteomes" id="UP000749040">
    <property type="component" value="Unassembled WGS sequence"/>
</dbReference>
<dbReference type="RefSeq" id="WP_205361726.1">
    <property type="nucleotide sequence ID" value="NZ_JADKYB010000022.1"/>
</dbReference>
<comment type="caution">
    <text evidence="4">The sequence shown here is derived from an EMBL/GenBank/DDBJ whole genome shotgun (WGS) entry which is preliminary data.</text>
</comment>
<feature type="region of interest" description="Disordered" evidence="1">
    <location>
        <begin position="53"/>
        <end position="100"/>
    </location>
</feature>
<gene>
    <name evidence="4" type="ORF">ITX44_32020</name>
</gene>
<keyword evidence="2" id="KW-0732">Signal</keyword>
<feature type="compositionally biased region" description="Low complexity" evidence="1">
    <location>
        <begin position="53"/>
        <end position="64"/>
    </location>
</feature>
<protein>
    <submittedName>
        <fullName evidence="4">DUF4232 domain-containing protein</fullName>
    </submittedName>
</protein>
<dbReference type="Pfam" id="PF14016">
    <property type="entry name" value="DUF4232"/>
    <property type="match status" value="1"/>
</dbReference>